<evidence type="ECO:0000259" key="3">
    <source>
        <dbReference type="Pfam" id="PF24340"/>
    </source>
</evidence>
<dbReference type="Pfam" id="PF24340">
    <property type="entry name" value="DH_2"/>
    <property type="match status" value="1"/>
</dbReference>
<keyword evidence="7" id="KW-1185">Reference proteome</keyword>
<organism evidence="6 7">
    <name type="scientific">Salinomyces thailandicus</name>
    <dbReference type="NCBI Taxonomy" id="706561"/>
    <lineage>
        <taxon>Eukaryota</taxon>
        <taxon>Fungi</taxon>
        <taxon>Dikarya</taxon>
        <taxon>Ascomycota</taxon>
        <taxon>Pezizomycotina</taxon>
        <taxon>Dothideomycetes</taxon>
        <taxon>Dothideomycetidae</taxon>
        <taxon>Mycosphaerellales</taxon>
        <taxon>Teratosphaeriaceae</taxon>
        <taxon>Salinomyces</taxon>
    </lineage>
</organism>
<evidence type="ECO:0000313" key="7">
    <source>
        <dbReference type="Proteomes" id="UP000308549"/>
    </source>
</evidence>
<dbReference type="InterPro" id="IPR011009">
    <property type="entry name" value="Kinase-like_dom_sf"/>
</dbReference>
<feature type="region of interest" description="Disordered" evidence="1">
    <location>
        <begin position="412"/>
        <end position="597"/>
    </location>
</feature>
<dbReference type="Pfam" id="PF24344">
    <property type="entry name" value="PH_23"/>
    <property type="match status" value="1"/>
</dbReference>
<feature type="compositionally biased region" description="Basic and acidic residues" evidence="1">
    <location>
        <begin position="197"/>
        <end position="222"/>
    </location>
</feature>
<dbReference type="InterPro" id="IPR056223">
    <property type="entry name" value="PH_24"/>
</dbReference>
<dbReference type="SUPFAM" id="SSF56112">
    <property type="entry name" value="Protein kinase-like (PK-like)"/>
    <property type="match status" value="1"/>
</dbReference>
<accession>A0A4U0TWE9</accession>
<feature type="region of interest" description="Disordered" evidence="1">
    <location>
        <begin position="24"/>
        <end position="63"/>
    </location>
</feature>
<feature type="compositionally biased region" description="Polar residues" evidence="1">
    <location>
        <begin position="1120"/>
        <end position="1134"/>
    </location>
</feature>
<evidence type="ECO:0000313" key="6">
    <source>
        <dbReference type="EMBL" id="TKA26627.1"/>
    </source>
</evidence>
<feature type="region of interest" description="Disordered" evidence="1">
    <location>
        <begin position="1523"/>
        <end position="1563"/>
    </location>
</feature>
<evidence type="ECO:0000259" key="2">
    <source>
        <dbReference type="Pfam" id="PF01636"/>
    </source>
</evidence>
<feature type="compositionally biased region" description="Polar residues" evidence="1">
    <location>
        <begin position="1534"/>
        <end position="1548"/>
    </location>
</feature>
<feature type="compositionally biased region" description="Basic and acidic residues" evidence="1">
    <location>
        <begin position="429"/>
        <end position="454"/>
    </location>
</feature>
<sequence>MFDVNHNSYAVYSMSDWLGSRSDLTGTADDAQYDGSMPSPNVANPKKTTPEKKGVELGQKLARRRSQDLAAKIQGWNASGAGNAQQQHEVVVLEEAKVDSKKHGDYVEVIVEATASGGRGAVVVEDEDGKEVRHEDSNEDIWLTPGTSAKGTYNMVTSTHTAREVDLERKAWVRRKSRPQVEVPDDVKQATTPKKRVVSDGHWRRDRLPAKSEPVTPERETQDTPPKPVTIKRSVVNVGLRVPPSVQDFIEEQQAPIRVRPLRSARERSRSKSRERGATPDYEDSGVKVYVKRRRRSRTAYEEETSGSSFVAGTISSADKQSSATDMTTPPLSPSKDRASRPNITSRFPSSRRLLGTDDEPSPQERRRSKTPVKDEAPPRSTPKPIDKPAIRPAAPVVPQIFGNRIEGWLAGTQDPFTEERNASFTPESLDRRQQKSRRKLDDKPKDDEDERIRGSSGTQRRSKPSLERISSGKRDSSSDGPPSATPTLRRRGAKSEARSPVKGRIESRTPSPTADYELSSRTVSDASLKYGTSRQDRTKPSPTTGKYLSTIASAETLSSRPPGALSETSDHPTVMPEGTIVSHTSDGDVSRRHTSLKRKLTRTSDLISVLSMSQQENPGLKSARSIRTRRVHPESATTSDLMNEVTTDELKYQRELRTMVDGVIPVLLTHVLQKNDATGKKRLFSGSSSDGQAVTKPIVAMGVALERLKAAHKRIPLHGSDDLLKWAEGAAKAYGEYLKVWTLGFHDIVVNLAPADENESMPKAGIGKLADRGDGERVDVAYLLKRPLVRLKHLTKTFRGINQIKPSTLAEDMGKRYHGLVEVARQRSNDERARLEDEAAASIDPTRARDPRSLAPLAGVSIDSTRSVRARDEFDLDLAHSSGQQLTCRIEAILRDDAPERGSSSDILFCEISTAGRWLLFPPMSASYVSAREGDNAGQIVVMVRGMLAGSQQWREIMTLSTGDDGAIDEWLDMLSATPEPPRLTKQPSFHAQREPFMMGSGLGDAASTYRPPSPSVVDVPIGEQATSAAQQWDDENNSMMGDLPHSSLRRAPAKKYRDRPLSPSTMTVTTDFTTSTQDTYEQVHARFNRIAERERYDDDSEYSSRSRYHERPRPKSSYIPQRSDYTGTTASTPRRDYSVWLPSTEQGSSDESASEGSPEHHYAQRPRTHRRTSSIPSTEPPTVNKLRKPSQPSTPRAETRRSEPSLPLQVQEPTSAPAKLQKRKPAPLKEDPKKFDVQQPQTPVQAKPTSLGLRSSILPSFTPAFLKRHRRSSSPLKHEYEPSTGSETLSSESDYSDVEGAESLTSESSADEDAAVSTVGELKDFRTRVPFHRPVSQPQPPKSDFSAAGQDSLGPSDSASQAPYRSVPQQPSQPSKMVAQIFSWSDRGAWDNMHPEECSIVVSPGLIEAFDLAQAANAPNAGAQGSPSMRGVKPLVALELTPLVPLRRGTALDISIRSPPTPNSVLRISNNIMFRSRSPEECEQLYYLINRARIDNPTYIALQNARGPVATSNWAEIMDKRNNERTNGNGGSSWLKSMSRRGSTYRSSKRSRTASVAATESSIGSTSSAFSALRRFNGGIFNIGKSNLTSKEGTRSTNSDSLSSGAATPLPIDPSMGTPVGVTNAKIRLYIRESASKWRDMGSARLTVMLPPRKDPNMPQSPKTTGQEKRILVCGKSKGETLIDATLPESRFERVARTGIAVSVWEDGSSVAPVGGVNSAKARVYMLQMKSKEGLSNSLRTLKGAFTTNLRQHTTIPVPTPISLTEEAGTVILTTSCVAEEAVTLSDYAERDRESVLGKVENELVTEIIPTLRQHKSQRMGGMSRDDHLLLPPRLTEEDPRDWPRYTSMEPEFVLCHGDLSQENVLIDPHTHKIRAIIDWEYGGYYPPMFEAQLWRYHPCKQDWDAHKPKELWSLLEDFAGKQT</sequence>
<feature type="region of interest" description="Disordered" evidence="1">
    <location>
        <begin position="176"/>
        <end position="399"/>
    </location>
</feature>
<reference evidence="6 7" key="1">
    <citation type="submission" date="2017-03" db="EMBL/GenBank/DDBJ databases">
        <title>Genomes of endolithic fungi from Antarctica.</title>
        <authorList>
            <person name="Coleine C."/>
            <person name="Masonjones S."/>
            <person name="Stajich J.E."/>
        </authorList>
    </citation>
    <scope>NUCLEOTIDE SEQUENCE [LARGE SCALE GENOMIC DNA]</scope>
    <source>
        <strain evidence="6 7">CCFEE 6315</strain>
    </source>
</reference>
<dbReference type="OrthoDB" id="5408934at2759"/>
<feature type="region of interest" description="Disordered" evidence="1">
    <location>
        <begin position="1586"/>
        <end position="1619"/>
    </location>
</feature>
<evidence type="ECO:0000259" key="5">
    <source>
        <dbReference type="Pfam" id="PF24345"/>
    </source>
</evidence>
<feature type="region of interest" description="Disordered" evidence="1">
    <location>
        <begin position="1093"/>
        <end position="1379"/>
    </location>
</feature>
<feature type="compositionally biased region" description="Polar residues" evidence="1">
    <location>
        <begin position="1355"/>
        <end position="1377"/>
    </location>
</feature>
<dbReference type="InterPro" id="IPR056416">
    <property type="entry name" value="DH_2_fung"/>
</dbReference>
<feature type="compositionally biased region" description="Polar residues" evidence="1">
    <location>
        <begin position="1143"/>
        <end position="1157"/>
    </location>
</feature>
<feature type="compositionally biased region" description="Polar residues" evidence="1">
    <location>
        <begin position="1285"/>
        <end position="1295"/>
    </location>
</feature>
<dbReference type="PANTHER" id="PTHR21310">
    <property type="entry name" value="AMINOGLYCOSIDE PHOSPHOTRANSFERASE-RELATED-RELATED"/>
    <property type="match status" value="1"/>
</dbReference>
<dbReference type="InterPro" id="IPR056222">
    <property type="entry name" value="PH_23"/>
</dbReference>
<protein>
    <submittedName>
        <fullName evidence="6">Uncharacterized protein</fullName>
    </submittedName>
</protein>
<dbReference type="Proteomes" id="UP000308549">
    <property type="component" value="Unassembled WGS sequence"/>
</dbReference>
<dbReference type="InterPro" id="IPR051678">
    <property type="entry name" value="AGP_Transferase"/>
</dbReference>
<name>A0A4U0TWE9_9PEZI</name>
<dbReference type="InterPro" id="IPR002575">
    <property type="entry name" value="Aminoglycoside_PTrfase"/>
</dbReference>
<feature type="domain" description="PH" evidence="4">
    <location>
        <begin position="842"/>
        <end position="984"/>
    </location>
</feature>
<feature type="compositionally biased region" description="Polar residues" evidence="1">
    <location>
        <begin position="1586"/>
        <end position="1608"/>
    </location>
</feature>
<feature type="region of interest" description="Disordered" evidence="1">
    <location>
        <begin position="614"/>
        <end position="637"/>
    </location>
</feature>
<evidence type="ECO:0000256" key="1">
    <source>
        <dbReference type="SAM" id="MobiDB-lite"/>
    </source>
</evidence>
<feature type="compositionally biased region" description="Basic and acidic residues" evidence="1">
    <location>
        <begin position="1093"/>
        <end position="1115"/>
    </location>
</feature>
<feature type="domain" description="DBL homology" evidence="3">
    <location>
        <begin position="635"/>
        <end position="828"/>
    </location>
</feature>
<dbReference type="Gene3D" id="3.90.1200.10">
    <property type="match status" value="1"/>
</dbReference>
<dbReference type="EMBL" id="NAJL01000027">
    <property type="protein sequence ID" value="TKA26627.1"/>
    <property type="molecule type" value="Genomic_DNA"/>
</dbReference>
<feature type="compositionally biased region" description="Basic and acidic residues" evidence="1">
    <location>
        <begin position="264"/>
        <end position="278"/>
    </location>
</feature>
<feature type="compositionally biased region" description="Basic residues" evidence="1">
    <location>
        <begin position="1049"/>
        <end position="1059"/>
    </location>
</feature>
<feature type="compositionally biased region" description="Basic residues" evidence="1">
    <location>
        <begin position="1165"/>
        <end position="1174"/>
    </location>
</feature>
<proteinExistence type="predicted"/>
<feature type="compositionally biased region" description="Polar residues" evidence="1">
    <location>
        <begin position="306"/>
        <end position="330"/>
    </location>
</feature>
<feature type="compositionally biased region" description="Basic and acidic residues" evidence="1">
    <location>
        <begin position="465"/>
        <end position="478"/>
    </location>
</feature>
<gene>
    <name evidence="6" type="ORF">B0A50_04735</name>
</gene>
<feature type="compositionally biased region" description="Basic and acidic residues" evidence="1">
    <location>
        <begin position="494"/>
        <end position="508"/>
    </location>
</feature>
<feature type="compositionally biased region" description="Polar residues" evidence="1">
    <location>
        <begin position="520"/>
        <end position="534"/>
    </location>
</feature>
<feature type="compositionally biased region" description="Basic and acidic residues" evidence="1">
    <location>
        <begin position="1229"/>
        <end position="1238"/>
    </location>
</feature>
<dbReference type="Pfam" id="PF24345">
    <property type="entry name" value="PH_24"/>
    <property type="match status" value="1"/>
</dbReference>
<feature type="region of interest" description="Disordered" evidence="1">
    <location>
        <begin position="1817"/>
        <end position="1836"/>
    </location>
</feature>
<feature type="region of interest" description="Disordered" evidence="1">
    <location>
        <begin position="1651"/>
        <end position="1671"/>
    </location>
</feature>
<feature type="region of interest" description="Disordered" evidence="1">
    <location>
        <begin position="1037"/>
        <end position="1068"/>
    </location>
</feature>
<feature type="compositionally biased region" description="Polar residues" evidence="1">
    <location>
        <begin position="541"/>
        <end position="560"/>
    </location>
</feature>
<feature type="compositionally biased region" description="Basic and acidic residues" evidence="1">
    <location>
        <begin position="1826"/>
        <end position="1836"/>
    </location>
</feature>
<dbReference type="PANTHER" id="PTHR21310:SF15">
    <property type="entry name" value="AMINOGLYCOSIDE PHOSPHOTRANSFERASE DOMAIN-CONTAINING PROTEIN"/>
    <property type="match status" value="1"/>
</dbReference>
<comment type="caution">
    <text evidence="6">The sequence shown here is derived from an EMBL/GenBank/DDBJ whole genome shotgun (WGS) entry which is preliminary data.</text>
</comment>
<evidence type="ECO:0000259" key="4">
    <source>
        <dbReference type="Pfam" id="PF24344"/>
    </source>
</evidence>
<feature type="domain" description="Aminoglycoside phosphotransferase" evidence="2">
    <location>
        <begin position="1814"/>
        <end position="1893"/>
    </location>
</feature>
<dbReference type="Pfam" id="PF01636">
    <property type="entry name" value="APH"/>
    <property type="match status" value="1"/>
</dbReference>
<feature type="domain" description="PH" evidence="5">
    <location>
        <begin position="1370"/>
        <end position="1509"/>
    </location>
</feature>
<feature type="compositionally biased region" description="Polar residues" evidence="1">
    <location>
        <begin position="1240"/>
        <end position="1250"/>
    </location>
</feature>